<dbReference type="Proteomes" id="UP000316621">
    <property type="component" value="Chromosome 9"/>
</dbReference>
<dbReference type="OMA" id="EGSSVCY"/>
<gene>
    <name evidence="2" type="ORF">C5167_003473</name>
</gene>
<dbReference type="PANTHER" id="PTHR32487:SF12">
    <property type="entry name" value="3-OXO-DELTA(4,5)-STEROID 5-BETA-REDUCTASE"/>
    <property type="match status" value="1"/>
</dbReference>
<dbReference type="PANTHER" id="PTHR32487">
    <property type="entry name" value="3-OXO-DELTA(4,5)-STEROID 5-BETA-REDUCTASE"/>
    <property type="match status" value="1"/>
</dbReference>
<sequence>MAVSKETSSSPGKVALICGVTGLVGKELARTLSAKPRWKVYGVARKPDDLIIQSPNYNFISCDLLDPLETFEKLSCLQDVTHIFWVTWVSQFPLDSQECCDQNKTMMSNLLNAILPVAKSLKHFSLQTGTKHYVSLYDPILYGNEIRYYDEESPRVEEGCNFYYALEDLLKERLSGKVAWSVHRPGMILGSSQKAIYNAMGCLTVYGAICKHLSLPFVFGGVKQCWEQVYVDIADARLVAEQHIWASTNDALSTSDGEAFNAINGPRFTWKQIWPSLGAKFGVEVPPHEEILSPSFTFSAFMADKGNVWEDIVEKNGLCRTKVGDLANWEFMDILFRCPAKMLASRKKVDRLGFTMTYETLDSILYWIDCMRNERLIP</sequence>
<keyword evidence="3" id="KW-1185">Reference proteome</keyword>
<evidence type="ECO:0000313" key="3">
    <source>
        <dbReference type="Proteomes" id="UP000316621"/>
    </source>
</evidence>
<dbReference type="GO" id="GO:0016627">
    <property type="term" value="F:oxidoreductase activity, acting on the CH-CH group of donors"/>
    <property type="evidence" value="ECO:0007669"/>
    <property type="project" value="UniProtKB-ARBA"/>
</dbReference>
<name>A0A4Y7L146_PAPSO</name>
<proteinExistence type="predicted"/>
<feature type="domain" description="PRISE-like Rossmann-fold" evidence="1">
    <location>
        <begin position="71"/>
        <end position="325"/>
    </location>
</feature>
<dbReference type="OrthoDB" id="1731983at2759"/>
<dbReference type="Gramene" id="RZC79284">
    <property type="protein sequence ID" value="RZC79284"/>
    <property type="gene ID" value="C5167_003473"/>
</dbReference>
<protein>
    <recommendedName>
        <fullName evidence="1">PRISE-like Rossmann-fold domain-containing protein</fullName>
    </recommendedName>
</protein>
<dbReference type="InterPro" id="IPR055222">
    <property type="entry name" value="PRISE-like_Rossmann-fold"/>
</dbReference>
<dbReference type="CDD" id="cd08948">
    <property type="entry name" value="5beta-POR_like_SDR_a"/>
    <property type="match status" value="1"/>
</dbReference>
<dbReference type="InterPro" id="IPR036291">
    <property type="entry name" value="NAD(P)-bd_dom_sf"/>
</dbReference>
<dbReference type="AlphaFoldDB" id="A0A4Y7L146"/>
<dbReference type="STRING" id="3469.A0A4Y7L146"/>
<dbReference type="EMBL" id="CM010723">
    <property type="protein sequence ID" value="RZC79284.1"/>
    <property type="molecule type" value="Genomic_DNA"/>
</dbReference>
<dbReference type="Gene3D" id="3.40.50.720">
    <property type="entry name" value="NAD(P)-binding Rossmann-like Domain"/>
    <property type="match status" value="1"/>
</dbReference>
<dbReference type="Pfam" id="PF22917">
    <property type="entry name" value="PRISE"/>
    <property type="match status" value="1"/>
</dbReference>
<evidence type="ECO:0000313" key="2">
    <source>
        <dbReference type="EMBL" id="RZC79284.1"/>
    </source>
</evidence>
<accession>A0A4Y7L146</accession>
<organism evidence="2 3">
    <name type="scientific">Papaver somniferum</name>
    <name type="common">Opium poppy</name>
    <dbReference type="NCBI Taxonomy" id="3469"/>
    <lineage>
        <taxon>Eukaryota</taxon>
        <taxon>Viridiplantae</taxon>
        <taxon>Streptophyta</taxon>
        <taxon>Embryophyta</taxon>
        <taxon>Tracheophyta</taxon>
        <taxon>Spermatophyta</taxon>
        <taxon>Magnoliopsida</taxon>
        <taxon>Ranunculales</taxon>
        <taxon>Papaveraceae</taxon>
        <taxon>Papaveroideae</taxon>
        <taxon>Papaver</taxon>
    </lineage>
</organism>
<evidence type="ECO:0000259" key="1">
    <source>
        <dbReference type="Pfam" id="PF22917"/>
    </source>
</evidence>
<reference evidence="2 3" key="1">
    <citation type="journal article" date="2018" name="Science">
        <title>The opium poppy genome and morphinan production.</title>
        <authorList>
            <person name="Guo L."/>
            <person name="Winzer T."/>
            <person name="Yang X."/>
            <person name="Li Y."/>
            <person name="Ning Z."/>
            <person name="He Z."/>
            <person name="Teodor R."/>
            <person name="Lu Y."/>
            <person name="Bowser T.A."/>
            <person name="Graham I.A."/>
            <person name="Ye K."/>
        </authorList>
    </citation>
    <scope>NUCLEOTIDE SEQUENCE [LARGE SCALE GENOMIC DNA]</scope>
    <source>
        <strain evidence="3">cv. HN1</strain>
        <tissue evidence="2">Leaves</tissue>
    </source>
</reference>
<dbReference type="SUPFAM" id="SSF51735">
    <property type="entry name" value="NAD(P)-binding Rossmann-fold domains"/>
    <property type="match status" value="1"/>
</dbReference>